<protein>
    <submittedName>
        <fullName evidence="1">Putative nucleotidyltransferase-like protein</fullName>
    </submittedName>
</protein>
<dbReference type="EMBL" id="QQAY01000002">
    <property type="protein sequence ID" value="RDI45731.1"/>
    <property type="molecule type" value="Genomic_DNA"/>
</dbReference>
<dbReference type="Proteomes" id="UP000255326">
    <property type="component" value="Unassembled WGS sequence"/>
</dbReference>
<name>A0A370GQE7_9BACI</name>
<dbReference type="RefSeq" id="WP_114744550.1">
    <property type="nucleotide sequence ID" value="NZ_QQAY01000002.1"/>
</dbReference>
<keyword evidence="2" id="KW-1185">Reference proteome</keyword>
<dbReference type="Pfam" id="PF14907">
    <property type="entry name" value="NTP_transf_5"/>
    <property type="match status" value="1"/>
</dbReference>
<comment type="caution">
    <text evidence="1">The sequence shown here is derived from an EMBL/GenBank/DDBJ whole genome shotgun (WGS) entry which is preliminary data.</text>
</comment>
<sequence>MSFISSLYKPNSSIVFNEENSRIFMNELQNNDIAPQILHQLKARGAWNQIPPTIKEYLKDKHEKTLINNFFIKHQTEQLLVQLEEEEIEAIPLKGTIFAEKVYGHFGARPTSDIDILIKRKDLSRVQKCVMDLGFIEEEPLIPGHFHCSYSKKLHGSSIPLVVEIHWDLLKENTSTLNIQDFWENALPYNHFKYIKELSIYHTFYFMCLHGWRHNLDSFKHFIDLAMLITKYLAAIDYERLMDDCTFHQTKKRVIRTLSIVYKEFPFLNQLKEFTWKKKNVHWAYGSNNSSSNRMLRKYMDFADYQFFSYDNPIHTFAQIIDFLTPRKNSK</sequence>
<keyword evidence="1" id="KW-0808">Transferase</keyword>
<reference evidence="1 2" key="1">
    <citation type="submission" date="2018-07" db="EMBL/GenBank/DDBJ databases">
        <title>Genomic Encyclopedia of Type Strains, Phase IV (KMG-IV): sequencing the most valuable type-strain genomes for metagenomic binning, comparative biology and taxonomic classification.</title>
        <authorList>
            <person name="Goeker M."/>
        </authorList>
    </citation>
    <scope>NUCLEOTIDE SEQUENCE [LARGE SCALE GENOMIC DNA]</scope>
    <source>
        <strain evidence="1 2">DSM 25281</strain>
    </source>
</reference>
<dbReference type="OrthoDB" id="2659434at2"/>
<dbReference type="InterPro" id="IPR039498">
    <property type="entry name" value="NTP_transf_5"/>
</dbReference>
<gene>
    <name evidence="1" type="ORF">DFR59_102364</name>
</gene>
<accession>A0A370GQE7</accession>
<proteinExistence type="predicted"/>
<evidence type="ECO:0000313" key="1">
    <source>
        <dbReference type="EMBL" id="RDI45731.1"/>
    </source>
</evidence>
<dbReference type="AlphaFoldDB" id="A0A370GQE7"/>
<dbReference type="GO" id="GO:0016740">
    <property type="term" value="F:transferase activity"/>
    <property type="evidence" value="ECO:0007669"/>
    <property type="project" value="UniProtKB-KW"/>
</dbReference>
<organism evidence="1 2">
    <name type="scientific">Falsibacillus pallidus</name>
    <dbReference type="NCBI Taxonomy" id="493781"/>
    <lineage>
        <taxon>Bacteria</taxon>
        <taxon>Bacillati</taxon>
        <taxon>Bacillota</taxon>
        <taxon>Bacilli</taxon>
        <taxon>Bacillales</taxon>
        <taxon>Bacillaceae</taxon>
        <taxon>Falsibacillus</taxon>
    </lineage>
</organism>
<evidence type="ECO:0000313" key="2">
    <source>
        <dbReference type="Proteomes" id="UP000255326"/>
    </source>
</evidence>